<dbReference type="EnsemblMetazoa" id="OVOC1490.1">
    <property type="protein sequence ID" value="OVOC1490.1"/>
    <property type="gene ID" value="WBGene00238299"/>
</dbReference>
<protein>
    <recommendedName>
        <fullName evidence="5">Tyrosine specific protein phosphatases domain-containing protein</fullName>
    </recommendedName>
</protein>
<dbReference type="InterPro" id="IPR003595">
    <property type="entry name" value="Tyr_Pase_cat"/>
</dbReference>
<dbReference type="PRINTS" id="PR00700">
    <property type="entry name" value="PRTYPHPHTASE"/>
</dbReference>
<dbReference type="PROSITE" id="PS00383">
    <property type="entry name" value="TYR_PHOSPHATASE_1"/>
    <property type="match status" value="1"/>
</dbReference>
<dbReference type="OMA" id="RAVMNPW"/>
<organism evidence="3 4">
    <name type="scientific">Onchocerca volvulus</name>
    <dbReference type="NCBI Taxonomy" id="6282"/>
    <lineage>
        <taxon>Eukaryota</taxon>
        <taxon>Metazoa</taxon>
        <taxon>Ecdysozoa</taxon>
        <taxon>Nematoda</taxon>
        <taxon>Chromadorea</taxon>
        <taxon>Rhabditida</taxon>
        <taxon>Spirurina</taxon>
        <taxon>Spiruromorpha</taxon>
        <taxon>Filarioidea</taxon>
        <taxon>Onchocercidae</taxon>
        <taxon>Onchocerca</taxon>
    </lineage>
</organism>
<dbReference type="Proteomes" id="UP000024404">
    <property type="component" value="Unassembled WGS sequence"/>
</dbReference>
<dbReference type="InterPro" id="IPR000242">
    <property type="entry name" value="PTP_cat"/>
</dbReference>
<dbReference type="PANTHER" id="PTHR19134:SF527">
    <property type="entry name" value="TYROSINE-PROTEIN PHOSPHATASE NON-RECEPTOR TYPE 7"/>
    <property type="match status" value="1"/>
</dbReference>
<dbReference type="PROSITE" id="PS50056">
    <property type="entry name" value="TYR_PHOSPHATASE_2"/>
    <property type="match status" value="1"/>
</dbReference>
<dbReference type="PANTHER" id="PTHR19134">
    <property type="entry name" value="RECEPTOR-TYPE TYROSINE-PROTEIN PHOSPHATASE"/>
    <property type="match status" value="1"/>
</dbReference>
<reference evidence="3" key="2">
    <citation type="submission" date="2022-06" db="UniProtKB">
        <authorList>
            <consortium name="EnsemblMetazoa"/>
        </authorList>
    </citation>
    <scope>IDENTIFICATION</scope>
</reference>
<dbReference type="EMBL" id="CMVM020000045">
    <property type="status" value="NOT_ANNOTATED_CDS"/>
    <property type="molecule type" value="Genomic_DNA"/>
</dbReference>
<reference evidence="4" key="1">
    <citation type="submission" date="2013-10" db="EMBL/GenBank/DDBJ databases">
        <title>Genome sequencing of Onchocerca volvulus.</title>
        <authorList>
            <person name="Cotton J."/>
            <person name="Tsai J."/>
            <person name="Stanley E."/>
            <person name="Tracey A."/>
            <person name="Holroyd N."/>
            <person name="Lustigman S."/>
            <person name="Berriman M."/>
        </authorList>
    </citation>
    <scope>NUCLEOTIDE SEQUENCE</scope>
</reference>
<proteinExistence type="predicted"/>
<dbReference type="Pfam" id="PF00102">
    <property type="entry name" value="Y_phosphatase"/>
    <property type="match status" value="1"/>
</dbReference>
<feature type="domain" description="Tyrosine specific protein phosphatases" evidence="2">
    <location>
        <begin position="241"/>
        <end position="316"/>
    </location>
</feature>
<dbReference type="AlphaFoldDB" id="A0A8R1XT59"/>
<dbReference type="GO" id="GO:0004725">
    <property type="term" value="F:protein tyrosine phosphatase activity"/>
    <property type="evidence" value="ECO:0007669"/>
    <property type="project" value="InterPro"/>
</dbReference>
<dbReference type="PROSITE" id="PS50055">
    <property type="entry name" value="TYR_PHOSPHATASE_PTP"/>
    <property type="match status" value="1"/>
</dbReference>
<keyword evidence="4" id="KW-1185">Reference proteome</keyword>
<evidence type="ECO:0000313" key="4">
    <source>
        <dbReference type="Proteomes" id="UP000024404"/>
    </source>
</evidence>
<dbReference type="SUPFAM" id="SSF52799">
    <property type="entry name" value="(Phosphotyrosine protein) phosphatases II"/>
    <property type="match status" value="1"/>
</dbReference>
<dbReference type="InterPro" id="IPR016130">
    <property type="entry name" value="Tyr_Pase_AS"/>
</dbReference>
<evidence type="ECO:0000259" key="2">
    <source>
        <dbReference type="PROSITE" id="PS50056"/>
    </source>
</evidence>
<evidence type="ECO:0000259" key="1">
    <source>
        <dbReference type="PROSITE" id="PS50055"/>
    </source>
</evidence>
<feature type="domain" description="Tyrosine-protein phosphatase" evidence="1">
    <location>
        <begin position="62"/>
        <end position="325"/>
    </location>
</feature>
<sequence length="376" mass="44461">MKGKLKSKLFAVENKTESKHLGKQKTKSSIIRKDMKVEHWFLTHFSISDAYQSFCDEFDTLENITNDWLSSIDHNHRAVTFIQHSISTNLSRTLKVNAQRIIRQDGKIYLACEGPNRITVYDFWTLVWQENVKTIMSMNFPYEERLYPNIYQENQETIQYWPIINGKIYNFMPFKILCISSFMMADCENRTNDKNEYIYRLTKLRIQYCNPIDQQKDRFLTHVCYFRWPDGRLPLPWGKQNTLAKAANTLLEILLMVSDNVTLIHCHAGRGRTGVLIALDFAMHQLKNLQTVNIGALIEKIRQQRPHAVMNRWQYVYINIIIAEQAYRVGYLMDRINGRYITRQLINKLWINLKNDMNKSFAYRIVSSIPIKNNPK</sequence>
<dbReference type="Gene3D" id="3.90.190.10">
    <property type="entry name" value="Protein tyrosine phosphatase superfamily"/>
    <property type="match status" value="1"/>
</dbReference>
<evidence type="ECO:0000313" key="3">
    <source>
        <dbReference type="EnsemblMetazoa" id="OVOC1490.1"/>
    </source>
</evidence>
<name>A0A8R1XT59_ONCVO</name>
<dbReference type="InterPro" id="IPR029021">
    <property type="entry name" value="Prot-tyrosine_phosphatase-like"/>
</dbReference>
<dbReference type="InterPro" id="IPR000387">
    <property type="entry name" value="Tyr_Pase_dom"/>
</dbReference>
<dbReference type="SMART" id="SM00404">
    <property type="entry name" value="PTPc_motif"/>
    <property type="match status" value="1"/>
</dbReference>
<evidence type="ECO:0008006" key="5">
    <source>
        <dbReference type="Google" id="ProtNLM"/>
    </source>
</evidence>
<accession>A0A8R1XT59</accession>
<dbReference type="InterPro" id="IPR050348">
    <property type="entry name" value="Protein-Tyr_Phosphatase"/>
</dbReference>
<dbReference type="CDD" id="cd00047">
    <property type="entry name" value="PTPc"/>
    <property type="match status" value="1"/>
</dbReference>
<dbReference type="SMART" id="SM00194">
    <property type="entry name" value="PTPc"/>
    <property type="match status" value="1"/>
</dbReference>